<gene>
    <name evidence="7" type="ORF">KP509_02G088100</name>
</gene>
<evidence type="ECO:0000256" key="4">
    <source>
        <dbReference type="ARBA" id="ARBA00022777"/>
    </source>
</evidence>
<feature type="domain" description="Protein kinase" evidence="6">
    <location>
        <begin position="1"/>
        <end position="184"/>
    </location>
</feature>
<name>A0A8T2VFG6_CERRI</name>
<reference evidence="7" key="1">
    <citation type="submission" date="2021-08" db="EMBL/GenBank/DDBJ databases">
        <title>WGS assembly of Ceratopteris richardii.</title>
        <authorList>
            <person name="Marchant D.B."/>
            <person name="Chen G."/>
            <person name="Jenkins J."/>
            <person name="Shu S."/>
            <person name="Leebens-Mack J."/>
            <person name="Grimwood J."/>
            <person name="Schmutz J."/>
            <person name="Soltis P."/>
            <person name="Soltis D."/>
            <person name="Chen Z.-H."/>
        </authorList>
    </citation>
    <scope>NUCLEOTIDE SEQUENCE</scope>
    <source>
        <strain evidence="7">Whitten #5841</strain>
        <tissue evidence="7">Leaf</tissue>
    </source>
</reference>
<organism evidence="7 8">
    <name type="scientific">Ceratopteris richardii</name>
    <name type="common">Triangle waterfern</name>
    <dbReference type="NCBI Taxonomy" id="49495"/>
    <lineage>
        <taxon>Eukaryota</taxon>
        <taxon>Viridiplantae</taxon>
        <taxon>Streptophyta</taxon>
        <taxon>Embryophyta</taxon>
        <taxon>Tracheophyta</taxon>
        <taxon>Polypodiopsida</taxon>
        <taxon>Polypodiidae</taxon>
        <taxon>Polypodiales</taxon>
        <taxon>Pteridineae</taxon>
        <taxon>Pteridaceae</taxon>
        <taxon>Parkerioideae</taxon>
        <taxon>Ceratopteris</taxon>
    </lineage>
</organism>
<dbReference type="EMBL" id="CM035407">
    <property type="protein sequence ID" value="KAH7444686.1"/>
    <property type="molecule type" value="Genomic_DNA"/>
</dbReference>
<dbReference type="InterPro" id="IPR000719">
    <property type="entry name" value="Prot_kinase_dom"/>
</dbReference>
<dbReference type="InterPro" id="IPR008271">
    <property type="entry name" value="Ser/Thr_kinase_AS"/>
</dbReference>
<dbReference type="AlphaFoldDB" id="A0A8T2VFG6"/>
<proteinExistence type="predicted"/>
<dbReference type="PROSITE" id="PS50011">
    <property type="entry name" value="PROTEIN_KINASE_DOM"/>
    <property type="match status" value="1"/>
</dbReference>
<evidence type="ECO:0000256" key="5">
    <source>
        <dbReference type="ARBA" id="ARBA00022840"/>
    </source>
</evidence>
<evidence type="ECO:0000256" key="2">
    <source>
        <dbReference type="ARBA" id="ARBA00022679"/>
    </source>
</evidence>
<dbReference type="Gene3D" id="1.10.510.10">
    <property type="entry name" value="Transferase(Phosphotransferase) domain 1"/>
    <property type="match status" value="1"/>
</dbReference>
<dbReference type="InterPro" id="IPR050205">
    <property type="entry name" value="CDPK_Ser/Thr_kinases"/>
</dbReference>
<evidence type="ECO:0000259" key="6">
    <source>
        <dbReference type="PROSITE" id="PS50011"/>
    </source>
</evidence>
<evidence type="ECO:0000256" key="1">
    <source>
        <dbReference type="ARBA" id="ARBA00022527"/>
    </source>
</evidence>
<keyword evidence="2" id="KW-0808">Transferase</keyword>
<dbReference type="SMART" id="SM00220">
    <property type="entry name" value="S_TKc"/>
    <property type="match status" value="1"/>
</dbReference>
<evidence type="ECO:0000313" key="8">
    <source>
        <dbReference type="Proteomes" id="UP000825935"/>
    </source>
</evidence>
<protein>
    <recommendedName>
        <fullName evidence="6">Protein kinase domain-containing protein</fullName>
    </recommendedName>
</protein>
<dbReference type="OrthoDB" id="40902at2759"/>
<dbReference type="GO" id="GO:0004674">
    <property type="term" value="F:protein serine/threonine kinase activity"/>
    <property type="evidence" value="ECO:0007669"/>
    <property type="project" value="UniProtKB-KW"/>
</dbReference>
<keyword evidence="4" id="KW-0418">Kinase</keyword>
<dbReference type="PROSITE" id="PS00108">
    <property type="entry name" value="PROTEIN_KINASE_ST"/>
    <property type="match status" value="1"/>
</dbReference>
<keyword evidence="5" id="KW-0067">ATP-binding</keyword>
<evidence type="ECO:0000313" key="7">
    <source>
        <dbReference type="EMBL" id="KAH7444686.1"/>
    </source>
</evidence>
<keyword evidence="1" id="KW-0723">Serine/threonine-protein kinase</keyword>
<dbReference type="Proteomes" id="UP000825935">
    <property type="component" value="Chromosome 2"/>
</dbReference>
<accession>A0A8T2VFG6</accession>
<dbReference type="SUPFAM" id="SSF56112">
    <property type="entry name" value="Protein kinase-like (PK-like)"/>
    <property type="match status" value="1"/>
</dbReference>
<keyword evidence="8" id="KW-1185">Reference proteome</keyword>
<sequence>MILELCQGGDLYESIAKNKRYSEVRAASIMKSLLESLQVCHRMGIMHRDIKPENILLIDKADNSDIKLADFGLSLKFSKGQKFAGLAGSSYYIPPEILQGEYSEEIDMWSAGVIMYIILSGTSPDWGATEQRIYKAIQKGDMRFSSKLWDEISVSAKDLIGRMLHPDPKCRIPAAELYHIHGFFIIQSKSCDEQPH</sequence>
<evidence type="ECO:0000256" key="3">
    <source>
        <dbReference type="ARBA" id="ARBA00022741"/>
    </source>
</evidence>
<dbReference type="OMA" id="CHNTHES"/>
<keyword evidence="3" id="KW-0547">Nucleotide-binding</keyword>
<dbReference type="GO" id="GO:0005524">
    <property type="term" value="F:ATP binding"/>
    <property type="evidence" value="ECO:0007669"/>
    <property type="project" value="UniProtKB-KW"/>
</dbReference>
<dbReference type="PANTHER" id="PTHR24349">
    <property type="entry name" value="SERINE/THREONINE-PROTEIN KINASE"/>
    <property type="match status" value="1"/>
</dbReference>
<dbReference type="Pfam" id="PF00069">
    <property type="entry name" value="Pkinase"/>
    <property type="match status" value="1"/>
</dbReference>
<comment type="caution">
    <text evidence="7">The sequence shown here is derived from an EMBL/GenBank/DDBJ whole genome shotgun (WGS) entry which is preliminary data.</text>
</comment>
<dbReference type="InterPro" id="IPR011009">
    <property type="entry name" value="Kinase-like_dom_sf"/>
</dbReference>